<dbReference type="GeneID" id="112462834"/>
<dbReference type="PANTHER" id="PTHR47501:SF5">
    <property type="entry name" value="HAT C-TERMINAL DIMERISATION DOMAIN-CONTAINING PROTEIN"/>
    <property type="match status" value="1"/>
</dbReference>
<proteinExistence type="predicted"/>
<protein>
    <submittedName>
        <fullName evidence="2">Uncharacterized protein LOC112462834</fullName>
    </submittedName>
</protein>
<name>A0A6J1QUR7_9HYME</name>
<dbReference type="OrthoDB" id="10057873at2759"/>
<accession>A0A6J1QUR7</accession>
<evidence type="ECO:0000313" key="1">
    <source>
        <dbReference type="Proteomes" id="UP000504618"/>
    </source>
</evidence>
<keyword evidence="1" id="KW-1185">Reference proteome</keyword>
<dbReference type="SUPFAM" id="SSF53098">
    <property type="entry name" value="Ribonuclease H-like"/>
    <property type="match status" value="1"/>
</dbReference>
<sequence length="185" mass="21115">MSFERIVSPLLPPHQRCASHTLHLVATTDILNGINSLENVKLLYNDIIKKCTSLWNLTRSPKQYEIMVEILEEALKRPVATRWNSLFDCLKQLIKLKDKLLILCVQLEIADPLTTSDFIFIEEYVKCTEPIAEALDTLQGEVNVSYGYLLPTIISTKNKLQKVINANLIYCTALVNLLITSLERR</sequence>
<reference evidence="2" key="1">
    <citation type="submission" date="2025-08" db="UniProtKB">
        <authorList>
            <consortium name="RefSeq"/>
        </authorList>
    </citation>
    <scope>IDENTIFICATION</scope>
    <source>
        <tissue evidence="2">Whole body</tissue>
    </source>
</reference>
<dbReference type="Proteomes" id="UP000504618">
    <property type="component" value="Unplaced"/>
</dbReference>
<dbReference type="RefSeq" id="XP_024884656.1">
    <property type="nucleotide sequence ID" value="XM_025028888.1"/>
</dbReference>
<evidence type="ECO:0000313" key="2">
    <source>
        <dbReference type="RefSeq" id="XP_024884656.1"/>
    </source>
</evidence>
<dbReference type="PANTHER" id="PTHR47501">
    <property type="entry name" value="TRANSPOSASE-RELATED"/>
    <property type="match status" value="1"/>
</dbReference>
<organism evidence="1 2">
    <name type="scientific">Temnothorax curvispinosus</name>
    <dbReference type="NCBI Taxonomy" id="300111"/>
    <lineage>
        <taxon>Eukaryota</taxon>
        <taxon>Metazoa</taxon>
        <taxon>Ecdysozoa</taxon>
        <taxon>Arthropoda</taxon>
        <taxon>Hexapoda</taxon>
        <taxon>Insecta</taxon>
        <taxon>Pterygota</taxon>
        <taxon>Neoptera</taxon>
        <taxon>Endopterygota</taxon>
        <taxon>Hymenoptera</taxon>
        <taxon>Apocrita</taxon>
        <taxon>Aculeata</taxon>
        <taxon>Formicoidea</taxon>
        <taxon>Formicidae</taxon>
        <taxon>Myrmicinae</taxon>
        <taxon>Temnothorax</taxon>
    </lineage>
</organism>
<dbReference type="InterPro" id="IPR012337">
    <property type="entry name" value="RNaseH-like_sf"/>
</dbReference>
<dbReference type="AlphaFoldDB" id="A0A6J1QUR7"/>
<gene>
    <name evidence="2" type="primary">LOC112462834</name>
</gene>